<dbReference type="HOGENOM" id="CLU_085300_0_0_0"/>
<dbReference type="InterPro" id="IPR007922">
    <property type="entry name" value="DciA-like"/>
</dbReference>
<organism evidence="1 2">
    <name type="scientific">Thermus thermophilus (strain ATCC BAA-163 / DSM 7039 / HB27)</name>
    <dbReference type="NCBI Taxonomy" id="262724"/>
    <lineage>
        <taxon>Bacteria</taxon>
        <taxon>Thermotogati</taxon>
        <taxon>Deinococcota</taxon>
        <taxon>Deinococci</taxon>
        <taxon>Thermales</taxon>
        <taxon>Thermaceae</taxon>
        <taxon>Thermus</taxon>
    </lineage>
</organism>
<sequence>MLGGTRGGPVPWRLKEVIPEALKRAGGKERLRRGLVLAAWREVAGKDLARFTEAVALEEGVLVVHVPDPVVAHQLTYTRLALLRRYEERFPGAVREIRFQVGPLEAEGAEAPPPSDPGRLREAGRKALALAEKAPPELRERVARAALALFQRQRGDPCPVCQTPSETHPCPTCRRHLEDPGVRRAAERLMRGQEAGLEGDALRAARHLARENLLAQMRDLYPEALRSEEFRPLLADLARRYRNLFPQEPLPEGVRSLLKEG</sequence>
<gene>
    <name evidence="1" type="ordered locus">TT_C1720</name>
</gene>
<accession>Q72GX8</accession>
<dbReference type="eggNOG" id="COG5512">
    <property type="taxonomic scope" value="Bacteria"/>
</dbReference>
<dbReference type="AlphaFoldDB" id="Q72GX8"/>
<dbReference type="Pfam" id="PF05258">
    <property type="entry name" value="DciA"/>
    <property type="match status" value="1"/>
</dbReference>
<dbReference type="EMBL" id="AE017221">
    <property type="protein sequence ID" value="AAS82062.1"/>
    <property type="molecule type" value="Genomic_DNA"/>
</dbReference>
<dbReference type="Proteomes" id="UP000000592">
    <property type="component" value="Chromosome"/>
</dbReference>
<evidence type="ECO:0000313" key="2">
    <source>
        <dbReference type="Proteomes" id="UP000000592"/>
    </source>
</evidence>
<dbReference type="KEGG" id="tth:TT_C1720"/>
<dbReference type="PANTHER" id="PTHR36456:SF1">
    <property type="entry name" value="UPF0232 PROTEIN SCO3875"/>
    <property type="match status" value="1"/>
</dbReference>
<proteinExistence type="predicted"/>
<name>Q72GX8_THET2</name>
<protein>
    <submittedName>
        <fullName evidence="1">Hypothetical conserved protein</fullName>
    </submittedName>
</protein>
<dbReference type="OrthoDB" id="30844at2"/>
<reference evidence="1 2" key="1">
    <citation type="journal article" date="2004" name="Nat. Biotechnol.">
        <title>The genome sequence of the extreme thermophile Thermus thermophilus.</title>
        <authorList>
            <person name="Henne A."/>
            <person name="Brueggemann H."/>
            <person name="Raasch C."/>
            <person name="Wiezer A."/>
            <person name="Hartsch T."/>
            <person name="Liesegang H."/>
            <person name="Johann A."/>
            <person name="Lienard T."/>
            <person name="Gohl O."/>
            <person name="Martinez-Arias R."/>
            <person name="Jacobi C."/>
            <person name="Starkuviene V."/>
            <person name="Schlenczeck S."/>
            <person name="Dencker S."/>
            <person name="Huber R."/>
            <person name="Klenk H.-P."/>
            <person name="Overbeek R."/>
            <person name="Kramer W."/>
            <person name="Merkl R."/>
            <person name="Gottschalk G."/>
            <person name="Fritz H.-J."/>
        </authorList>
    </citation>
    <scope>NUCLEOTIDE SEQUENCE [LARGE SCALE GENOMIC DNA]</scope>
    <source>
        <strain evidence="2">ATCC BAA-163 / DSM 7039 / HB27</strain>
    </source>
</reference>
<dbReference type="PANTHER" id="PTHR36456">
    <property type="entry name" value="UPF0232 PROTEIN SCO3875"/>
    <property type="match status" value="1"/>
</dbReference>
<evidence type="ECO:0000313" key="1">
    <source>
        <dbReference type="EMBL" id="AAS82062.1"/>
    </source>
</evidence>